<gene>
    <name evidence="1" type="ORF">GCM10010191_87280</name>
</gene>
<comment type="caution">
    <text evidence="1">The sequence shown here is derived from an EMBL/GenBank/DDBJ whole genome shotgun (WGS) entry which is preliminary data.</text>
</comment>
<proteinExistence type="predicted"/>
<dbReference type="RefSeq" id="WP_344597476.1">
    <property type="nucleotide sequence ID" value="NZ_BAAARW010000039.1"/>
</dbReference>
<reference evidence="1 2" key="1">
    <citation type="journal article" date="2019" name="Int. J. Syst. Evol. Microbiol.">
        <title>The Global Catalogue of Microorganisms (GCM) 10K type strain sequencing project: providing services to taxonomists for standard genome sequencing and annotation.</title>
        <authorList>
            <consortium name="The Broad Institute Genomics Platform"/>
            <consortium name="The Broad Institute Genome Sequencing Center for Infectious Disease"/>
            <person name="Wu L."/>
            <person name="Ma J."/>
        </authorList>
    </citation>
    <scope>NUCLEOTIDE SEQUENCE [LARGE SCALE GENOMIC DNA]</scope>
    <source>
        <strain evidence="1 2">JCM 3325</strain>
    </source>
</reference>
<evidence type="ECO:0000313" key="1">
    <source>
        <dbReference type="EMBL" id="GAA2454838.1"/>
    </source>
</evidence>
<protein>
    <submittedName>
        <fullName evidence="1">Uncharacterized protein</fullName>
    </submittedName>
</protein>
<accession>A0ABN3KBA0</accession>
<organism evidence="1 2">
    <name type="scientific">Actinomadura vinacea</name>
    <dbReference type="NCBI Taxonomy" id="115336"/>
    <lineage>
        <taxon>Bacteria</taxon>
        <taxon>Bacillati</taxon>
        <taxon>Actinomycetota</taxon>
        <taxon>Actinomycetes</taxon>
        <taxon>Streptosporangiales</taxon>
        <taxon>Thermomonosporaceae</taxon>
        <taxon>Actinomadura</taxon>
    </lineage>
</organism>
<evidence type="ECO:0000313" key="2">
    <source>
        <dbReference type="Proteomes" id="UP001501231"/>
    </source>
</evidence>
<dbReference type="Proteomes" id="UP001501231">
    <property type="component" value="Unassembled WGS sequence"/>
</dbReference>
<keyword evidence="2" id="KW-1185">Reference proteome</keyword>
<name>A0ABN3KBA0_9ACTN</name>
<dbReference type="EMBL" id="BAAARW010000039">
    <property type="protein sequence ID" value="GAA2454838.1"/>
    <property type="molecule type" value="Genomic_DNA"/>
</dbReference>
<sequence length="97" mass="11030">METVVARGVWLYDDVVPTTVRVVMLDYDFWYEVGVADGEAGPDETAELNDEGRLYYVRHRPGWRAGEPFWPDSQGFHTLDEAIAAAESAVPGRIEWR</sequence>